<dbReference type="Proteomes" id="UP000219452">
    <property type="component" value="Unassembled WGS sequence"/>
</dbReference>
<name>A0A286G2A7_9BACT</name>
<proteinExistence type="predicted"/>
<protein>
    <submittedName>
        <fullName evidence="1">Uncharacterized protein</fullName>
    </submittedName>
</protein>
<evidence type="ECO:0000313" key="1">
    <source>
        <dbReference type="EMBL" id="SOD89602.1"/>
    </source>
</evidence>
<dbReference type="EMBL" id="OCNH01000002">
    <property type="protein sequence ID" value="SOD89602.1"/>
    <property type="molecule type" value="Genomic_DNA"/>
</dbReference>
<sequence>METRTDIPGPPRYVHLLSFASITQVLDEDGKFRPRVILLDEDSKPIHIEPLVFDHDLSPYRVLLTLDAHDNPVYLVNLITEFTYNQFKYHRETNIPSLGGPGTLDEAWAALDHSDKRANMDPIRIPPPQ</sequence>
<reference evidence="2" key="1">
    <citation type="submission" date="2017-09" db="EMBL/GenBank/DDBJ databases">
        <authorList>
            <person name="Varghese N."/>
            <person name="Submissions S."/>
        </authorList>
    </citation>
    <scope>NUCLEOTIDE SEQUENCE [LARGE SCALE GENOMIC DNA]</scope>
    <source>
        <strain evidence="2">DSM 29961</strain>
    </source>
</reference>
<accession>A0A286G2A7</accession>
<gene>
    <name evidence="1" type="ORF">SAMN06269250_3126</name>
</gene>
<dbReference type="RefSeq" id="WP_097126714.1">
    <property type="nucleotide sequence ID" value="NZ_OCNH01000002.1"/>
</dbReference>
<organism evidence="1 2">
    <name type="scientific">Spirosoma fluviale</name>
    <dbReference type="NCBI Taxonomy" id="1597977"/>
    <lineage>
        <taxon>Bacteria</taxon>
        <taxon>Pseudomonadati</taxon>
        <taxon>Bacteroidota</taxon>
        <taxon>Cytophagia</taxon>
        <taxon>Cytophagales</taxon>
        <taxon>Cytophagaceae</taxon>
        <taxon>Spirosoma</taxon>
    </lineage>
</organism>
<keyword evidence="2" id="KW-1185">Reference proteome</keyword>
<dbReference type="AlphaFoldDB" id="A0A286G2A7"/>
<evidence type="ECO:0000313" key="2">
    <source>
        <dbReference type="Proteomes" id="UP000219452"/>
    </source>
</evidence>